<evidence type="ECO:0000256" key="8">
    <source>
        <dbReference type="ARBA" id="ARBA00022917"/>
    </source>
</evidence>
<dbReference type="PANTHER" id="PTHR11946">
    <property type="entry name" value="VALYL-TRNA SYNTHETASES"/>
    <property type="match status" value="1"/>
</dbReference>
<dbReference type="Pfam" id="PF10458">
    <property type="entry name" value="Val_tRNA-synt_C"/>
    <property type="match status" value="1"/>
</dbReference>
<dbReference type="SUPFAM" id="SSF47323">
    <property type="entry name" value="Anticodon-binding domain of a subclass of class I aminoacyl-tRNA synthetases"/>
    <property type="match status" value="1"/>
</dbReference>
<evidence type="ECO:0000256" key="6">
    <source>
        <dbReference type="ARBA" id="ARBA00022741"/>
    </source>
</evidence>
<dbReference type="FunFam" id="1.10.730.10:FF:000007">
    <property type="entry name" value="Valine--tRNA ligase"/>
    <property type="match status" value="1"/>
</dbReference>
<evidence type="ECO:0000256" key="10">
    <source>
        <dbReference type="ARBA" id="ARBA00023146"/>
    </source>
</evidence>
<dbReference type="InterPro" id="IPR033705">
    <property type="entry name" value="Anticodon_Ia_Val"/>
</dbReference>
<evidence type="ECO:0000256" key="15">
    <source>
        <dbReference type="ARBA" id="ARBA00060830"/>
    </source>
</evidence>
<comment type="similarity">
    <text evidence="15">Belongs to the class-I aminoacyl-tRNA synthetase family. ValS type 1 subfamily.</text>
</comment>
<dbReference type="InterPro" id="IPR002303">
    <property type="entry name" value="Valyl-tRNA_ligase"/>
</dbReference>
<dbReference type="AlphaFoldDB" id="A0A2X2C8Q0"/>
<evidence type="ECO:0000256" key="9">
    <source>
        <dbReference type="ARBA" id="ARBA00023054"/>
    </source>
</evidence>
<evidence type="ECO:0000256" key="12">
    <source>
        <dbReference type="ARBA" id="ARBA00029936"/>
    </source>
</evidence>
<keyword evidence="6" id="KW-0547">Nucleotide-binding</keyword>
<dbReference type="FunFam" id="1.10.287.380:FF:000001">
    <property type="entry name" value="Valine--tRNA ligase"/>
    <property type="match status" value="1"/>
</dbReference>
<evidence type="ECO:0000256" key="16">
    <source>
        <dbReference type="SAM" id="Coils"/>
    </source>
</evidence>
<dbReference type="InterPro" id="IPR010978">
    <property type="entry name" value="tRNA-bd_arm"/>
</dbReference>
<evidence type="ECO:0000256" key="5">
    <source>
        <dbReference type="ARBA" id="ARBA00022598"/>
    </source>
</evidence>
<feature type="domain" description="Valyl-tRNA synthetase tRNA-binding arm" evidence="18">
    <location>
        <begin position="293"/>
        <end position="349"/>
    </location>
</feature>
<dbReference type="GO" id="GO:0005524">
    <property type="term" value="F:ATP binding"/>
    <property type="evidence" value="ECO:0007669"/>
    <property type="project" value="UniProtKB-KW"/>
</dbReference>
<evidence type="ECO:0000256" key="14">
    <source>
        <dbReference type="ARBA" id="ARBA00055630"/>
    </source>
</evidence>
<comment type="function">
    <text evidence="14">Catalyzes the attachment of valine to tRNA(Val). As ValRS can inadvertently accommodate and process structurally similar amino acids such as threonine, to avoid such errors, it has a 'posttransfer' editing activity that hydrolyzes mischarged Thr-tRNA(Val) in a tRNA-dependent manner.</text>
</comment>
<feature type="coiled-coil region" evidence="16">
    <location>
        <begin position="289"/>
        <end position="316"/>
    </location>
</feature>
<keyword evidence="10 19" id="KW-0030">Aminoacyl-tRNA synthetase</keyword>
<dbReference type="Gene3D" id="1.10.730.10">
    <property type="entry name" value="Isoleucyl-tRNA Synthetase, Domain 1"/>
    <property type="match status" value="1"/>
</dbReference>
<keyword evidence="8" id="KW-0648">Protein biosynthesis</keyword>
<dbReference type="InterPro" id="IPR037118">
    <property type="entry name" value="Val-tRNA_synth_C_sf"/>
</dbReference>
<dbReference type="InterPro" id="IPR019499">
    <property type="entry name" value="Val-tRNA_synth_tRNA-bd"/>
</dbReference>
<accession>A0A2X2C8Q0</accession>
<evidence type="ECO:0000256" key="11">
    <source>
        <dbReference type="ARBA" id="ARBA00024407"/>
    </source>
</evidence>
<keyword evidence="7" id="KW-0067">ATP-binding</keyword>
<evidence type="ECO:0000313" key="20">
    <source>
        <dbReference type="Proteomes" id="UP000251485"/>
    </source>
</evidence>
<evidence type="ECO:0000256" key="7">
    <source>
        <dbReference type="ARBA" id="ARBA00022840"/>
    </source>
</evidence>
<evidence type="ECO:0000313" key="19">
    <source>
        <dbReference type="EMBL" id="SPY96545.1"/>
    </source>
</evidence>
<dbReference type="Proteomes" id="UP000251485">
    <property type="component" value="Unassembled WGS sequence"/>
</dbReference>
<evidence type="ECO:0000256" key="2">
    <source>
        <dbReference type="ARBA" id="ARBA00011245"/>
    </source>
</evidence>
<evidence type="ECO:0000256" key="4">
    <source>
        <dbReference type="ARBA" id="ARBA00022490"/>
    </source>
</evidence>
<comment type="catalytic activity">
    <reaction evidence="13">
        <text>tRNA(Val) + L-valine + ATP = L-valyl-tRNA(Val) + AMP + diphosphate</text>
        <dbReference type="Rhea" id="RHEA:10704"/>
        <dbReference type="Rhea" id="RHEA-COMP:9672"/>
        <dbReference type="Rhea" id="RHEA-COMP:9708"/>
        <dbReference type="ChEBI" id="CHEBI:30616"/>
        <dbReference type="ChEBI" id="CHEBI:33019"/>
        <dbReference type="ChEBI" id="CHEBI:57762"/>
        <dbReference type="ChEBI" id="CHEBI:78442"/>
        <dbReference type="ChEBI" id="CHEBI:78537"/>
        <dbReference type="ChEBI" id="CHEBI:456215"/>
        <dbReference type="EC" id="6.1.1.9"/>
    </reaction>
</comment>
<dbReference type="Pfam" id="PF08264">
    <property type="entry name" value="Anticodon_1"/>
    <property type="match status" value="1"/>
</dbReference>
<dbReference type="Gene3D" id="1.10.287.380">
    <property type="entry name" value="Valyl-tRNA synthetase, C-terminal domain"/>
    <property type="match status" value="1"/>
</dbReference>
<dbReference type="GO" id="GO:0005829">
    <property type="term" value="C:cytosol"/>
    <property type="evidence" value="ECO:0007669"/>
    <property type="project" value="TreeGrafter"/>
</dbReference>
<dbReference type="CDD" id="cd07962">
    <property type="entry name" value="Anticodon_Ia_Val"/>
    <property type="match status" value="1"/>
</dbReference>
<keyword evidence="4" id="KW-0963">Cytoplasm</keyword>
<name>A0A2X2C8Q0_PROMI</name>
<dbReference type="InterPro" id="IPR009080">
    <property type="entry name" value="tRNAsynth_Ia_anticodon-bd"/>
</dbReference>
<comment type="subcellular location">
    <subcellularLocation>
        <location evidence="1">Cytoplasm</location>
    </subcellularLocation>
</comment>
<reference evidence="19 20" key="1">
    <citation type="submission" date="2018-06" db="EMBL/GenBank/DDBJ databases">
        <authorList>
            <consortium name="Pathogen Informatics"/>
            <person name="Doyle S."/>
        </authorList>
    </citation>
    <scope>NUCLEOTIDE SEQUENCE [LARGE SCALE GENOMIC DNA]</scope>
    <source>
        <strain evidence="19 20">NCTC10975</strain>
    </source>
</reference>
<evidence type="ECO:0000259" key="18">
    <source>
        <dbReference type="Pfam" id="PF10458"/>
    </source>
</evidence>
<evidence type="ECO:0000256" key="3">
    <source>
        <dbReference type="ARBA" id="ARBA00013169"/>
    </source>
</evidence>
<dbReference type="SUPFAM" id="SSF46589">
    <property type="entry name" value="tRNA-binding arm"/>
    <property type="match status" value="1"/>
</dbReference>
<keyword evidence="5 19" id="KW-0436">Ligase</keyword>
<dbReference type="EC" id="6.1.1.9" evidence="3"/>
<proteinExistence type="inferred from homology"/>
<dbReference type="GO" id="GO:0004832">
    <property type="term" value="F:valine-tRNA ligase activity"/>
    <property type="evidence" value="ECO:0007669"/>
    <property type="project" value="UniProtKB-EC"/>
</dbReference>
<evidence type="ECO:0000256" key="13">
    <source>
        <dbReference type="ARBA" id="ARBA00047552"/>
    </source>
</evidence>
<organism evidence="19 20">
    <name type="scientific">Proteus mirabilis</name>
    <dbReference type="NCBI Taxonomy" id="584"/>
    <lineage>
        <taxon>Bacteria</taxon>
        <taxon>Pseudomonadati</taxon>
        <taxon>Pseudomonadota</taxon>
        <taxon>Gammaproteobacteria</taxon>
        <taxon>Enterobacterales</taxon>
        <taxon>Morganellaceae</taxon>
        <taxon>Proteus</taxon>
    </lineage>
</organism>
<evidence type="ECO:0000256" key="1">
    <source>
        <dbReference type="ARBA" id="ARBA00004496"/>
    </source>
</evidence>
<keyword evidence="9 16" id="KW-0175">Coiled coil</keyword>
<comment type="subunit">
    <text evidence="2">Monomer.</text>
</comment>
<dbReference type="SUPFAM" id="SSF52374">
    <property type="entry name" value="Nucleotidylyl transferase"/>
    <property type="match status" value="1"/>
</dbReference>
<dbReference type="EMBL" id="UAUE01000016">
    <property type="protein sequence ID" value="SPY96545.1"/>
    <property type="molecule type" value="Genomic_DNA"/>
</dbReference>
<protein>
    <recommendedName>
        <fullName evidence="11">Valine--tRNA ligase</fullName>
        <ecNumber evidence="3">6.1.1.9</ecNumber>
    </recommendedName>
    <alternativeName>
        <fullName evidence="12">Valyl-tRNA synthetase</fullName>
    </alternativeName>
</protein>
<sequence length="358" mass="40268">MLNAPKKEFPEGIEAHGTDALRFTLAALASTGRDINWDMKRLSGYRNFCNKLWNASRFVLMNTEDQDCGYQGGEMTFSLADRWILAEFNNTIKAYREALDNYRFDIAAGILYEFTWNQFCDWYLELSKPAVHKGNDAQKRAARHTLIEVLEGLLRLAHPIIPFITETIWQRVKEVKGIEGETIMLQAFPEFDASLVDEQALNDLEWIKEVIVAVRNIRAEMNIAPGKPLDVILRGADETAKRRVSDNIGFLKAMGRLADIRPLAEGEEAPLSVTKLVSGAELLIPMAGFIDKDAELARLDKELEKVEKDITTLDSKLSNEGFVNRAPEAVVAKERERLASCLNAKEKLIAQKVSIAAL</sequence>
<dbReference type="GO" id="GO:0006438">
    <property type="term" value="P:valyl-tRNA aminoacylation"/>
    <property type="evidence" value="ECO:0007669"/>
    <property type="project" value="InterPro"/>
</dbReference>
<dbReference type="InterPro" id="IPR013155">
    <property type="entry name" value="M/V/L/I-tRNA-synth_anticd-bd"/>
</dbReference>
<gene>
    <name evidence="19" type="primary">valS_6</name>
    <name evidence="19" type="ORF">NCTC10975_02264</name>
</gene>
<evidence type="ECO:0000259" key="17">
    <source>
        <dbReference type="Pfam" id="PF08264"/>
    </source>
</evidence>
<dbReference type="PANTHER" id="PTHR11946:SF93">
    <property type="entry name" value="VALINE--TRNA LIGASE, CHLOROPLASTIC_MITOCHONDRIAL 2"/>
    <property type="match status" value="1"/>
</dbReference>
<feature type="domain" description="Methionyl/Valyl/Leucyl/Isoleucyl-tRNA synthetase anticodon-binding" evidence="17">
    <location>
        <begin position="81"/>
        <end position="232"/>
    </location>
</feature>